<dbReference type="EMBL" id="CP050470">
    <property type="protein sequence ID" value="UTZ32073.1"/>
    <property type="molecule type" value="Genomic_DNA"/>
</dbReference>
<evidence type="ECO:0000256" key="1">
    <source>
        <dbReference type="SAM" id="Phobius"/>
    </source>
</evidence>
<feature type="transmembrane region" description="Helical" evidence="1">
    <location>
        <begin position="123"/>
        <end position="143"/>
    </location>
</feature>
<feature type="transmembrane region" description="Helical" evidence="1">
    <location>
        <begin position="50"/>
        <end position="74"/>
    </location>
</feature>
<protein>
    <submittedName>
        <fullName evidence="2">Oligosaccharide repeat unit polymerase</fullName>
    </submittedName>
</protein>
<accession>A0ABY5ICQ6</accession>
<dbReference type="RefSeq" id="WP_369524851.1">
    <property type="nucleotide sequence ID" value="NZ_CP050470.1"/>
</dbReference>
<reference evidence="2" key="1">
    <citation type="submission" date="2020-03" db="EMBL/GenBank/DDBJ databases">
        <title>Five strains of Vibrio campbellii isolated from Mariana Trench.</title>
        <authorList>
            <person name="Liang J."/>
            <person name="Zhang X.-H."/>
        </authorList>
    </citation>
    <scope>NUCLEOTIDE SEQUENCE</scope>
    <source>
        <strain evidence="2">LJC013</strain>
    </source>
</reference>
<keyword evidence="1" id="KW-0812">Transmembrane</keyword>
<name>A0ABY5ICQ6_9VIBR</name>
<sequence length="410" mass="48292">MFKSIVCRERLMMPIFYILVYTIMTMYYYFNGKVYGDARGVDLEQPEVLLFSYLSVVTATIVFFFLVSLIIRLIRVPVVSNRKYNVIHYIIFVMNVSYSIFSYKYNVGMSGVEIDQSVPKVLLYIFILIQPVFLSYIYIAYFIESKDKIYYINIIIFFISVLLKGWLGVIIYLVILLFVKNKDYIMNNFLKFFISVVAFFIFAPLLKLFKDVIMAFHQFDSNDIIETARGYLEKRDLLNILDVFNVYFFKLLGRIEHVSISYYVNVVDLGFYNSIKQVYAEGWINERFYTAFTGANDEYVQKLLANQIYPYYSWQVQVPIPVRLSLGIENVFVYLAYLSIVTLLWVLLFKIISNNEAMKSLNTFALFALLYHGWNYSVVLWVQSLIVFCIMLVVLRIFYSTFSKAKLNSI</sequence>
<evidence type="ECO:0000313" key="2">
    <source>
        <dbReference type="EMBL" id="UTZ32073.1"/>
    </source>
</evidence>
<feature type="transmembrane region" description="Helical" evidence="1">
    <location>
        <begin position="331"/>
        <end position="353"/>
    </location>
</feature>
<feature type="transmembrane region" description="Helical" evidence="1">
    <location>
        <begin position="12"/>
        <end position="30"/>
    </location>
</feature>
<organism evidence="2 3">
    <name type="scientific">Vibrio campbellii</name>
    <dbReference type="NCBI Taxonomy" id="680"/>
    <lineage>
        <taxon>Bacteria</taxon>
        <taxon>Pseudomonadati</taxon>
        <taxon>Pseudomonadota</taxon>
        <taxon>Gammaproteobacteria</taxon>
        <taxon>Vibrionales</taxon>
        <taxon>Vibrionaceae</taxon>
        <taxon>Vibrio</taxon>
    </lineage>
</organism>
<dbReference type="Proteomes" id="UP001059912">
    <property type="component" value="Chromosome 1"/>
</dbReference>
<evidence type="ECO:0000313" key="3">
    <source>
        <dbReference type="Proteomes" id="UP001059912"/>
    </source>
</evidence>
<dbReference type="NCBIfam" id="NF033860">
    <property type="entry name" value="Wzy_O6_O28"/>
    <property type="match status" value="1"/>
</dbReference>
<feature type="transmembrane region" description="Helical" evidence="1">
    <location>
        <begin position="150"/>
        <end position="177"/>
    </location>
</feature>
<feature type="transmembrane region" description="Helical" evidence="1">
    <location>
        <begin position="189"/>
        <end position="209"/>
    </location>
</feature>
<keyword evidence="3" id="KW-1185">Reference proteome</keyword>
<keyword evidence="1" id="KW-1133">Transmembrane helix</keyword>
<feature type="transmembrane region" description="Helical" evidence="1">
    <location>
        <begin position="373"/>
        <end position="399"/>
    </location>
</feature>
<gene>
    <name evidence="2" type="primary">wzy</name>
    <name evidence="2" type="ORF">HB762_11990</name>
</gene>
<proteinExistence type="predicted"/>
<feature type="transmembrane region" description="Helical" evidence="1">
    <location>
        <begin position="86"/>
        <end position="103"/>
    </location>
</feature>
<keyword evidence="1" id="KW-0472">Membrane</keyword>